<evidence type="ECO:0000313" key="3">
    <source>
        <dbReference type="Proteomes" id="UP000236291"/>
    </source>
</evidence>
<reference evidence="2 3" key="1">
    <citation type="journal article" date="2014" name="Am. J. Bot.">
        <title>Genome assembly and annotation for red clover (Trifolium pratense; Fabaceae).</title>
        <authorList>
            <person name="Istvanek J."/>
            <person name="Jaros M."/>
            <person name="Krenek A."/>
            <person name="Repkova J."/>
        </authorList>
    </citation>
    <scope>NUCLEOTIDE SEQUENCE [LARGE SCALE GENOMIC DNA]</scope>
    <source>
        <strain evidence="3">cv. Tatra</strain>
        <tissue evidence="2">Young leaves</tissue>
    </source>
</reference>
<evidence type="ECO:0000313" key="2">
    <source>
        <dbReference type="EMBL" id="PNX88945.1"/>
    </source>
</evidence>
<organism evidence="2 3">
    <name type="scientific">Trifolium pratense</name>
    <name type="common">Red clover</name>
    <dbReference type="NCBI Taxonomy" id="57577"/>
    <lineage>
        <taxon>Eukaryota</taxon>
        <taxon>Viridiplantae</taxon>
        <taxon>Streptophyta</taxon>
        <taxon>Embryophyta</taxon>
        <taxon>Tracheophyta</taxon>
        <taxon>Spermatophyta</taxon>
        <taxon>Magnoliopsida</taxon>
        <taxon>eudicotyledons</taxon>
        <taxon>Gunneridae</taxon>
        <taxon>Pentapetalae</taxon>
        <taxon>rosids</taxon>
        <taxon>fabids</taxon>
        <taxon>Fabales</taxon>
        <taxon>Fabaceae</taxon>
        <taxon>Papilionoideae</taxon>
        <taxon>50 kb inversion clade</taxon>
        <taxon>NPAAA clade</taxon>
        <taxon>Hologalegina</taxon>
        <taxon>IRL clade</taxon>
        <taxon>Trifolieae</taxon>
        <taxon>Trifolium</taxon>
    </lineage>
</organism>
<feature type="non-terminal residue" evidence="2">
    <location>
        <position position="1"/>
    </location>
</feature>
<dbReference type="Proteomes" id="UP000236291">
    <property type="component" value="Unassembled WGS sequence"/>
</dbReference>
<gene>
    <name evidence="2" type="ORF">L195_g045060</name>
</gene>
<protein>
    <submittedName>
        <fullName evidence="2">Uncharacterized protein</fullName>
    </submittedName>
</protein>
<evidence type="ECO:0000256" key="1">
    <source>
        <dbReference type="SAM" id="MobiDB-lite"/>
    </source>
</evidence>
<sequence>RGSKSVGNGEKLFGDEGDRVVVAIIHGSIREEEQVVAFLFILKPPPPMEGRSDGGRMEGVTEDGGRMDGVTEDGYALGIKALGIT</sequence>
<feature type="region of interest" description="Disordered" evidence="1">
    <location>
        <begin position="47"/>
        <end position="69"/>
    </location>
</feature>
<dbReference type="EMBL" id="ASHM01058188">
    <property type="protein sequence ID" value="PNX88945.1"/>
    <property type="molecule type" value="Genomic_DNA"/>
</dbReference>
<comment type="caution">
    <text evidence="2">The sequence shown here is derived from an EMBL/GenBank/DDBJ whole genome shotgun (WGS) entry which is preliminary data.</text>
</comment>
<accession>A0A2K3MDS3</accession>
<reference evidence="2 3" key="2">
    <citation type="journal article" date="2017" name="Front. Plant Sci.">
        <title>Gene Classification and Mining of Molecular Markers Useful in Red Clover (Trifolium pratense) Breeding.</title>
        <authorList>
            <person name="Istvanek J."/>
            <person name="Dluhosova J."/>
            <person name="Dluhos P."/>
            <person name="Patkova L."/>
            <person name="Nedelnik J."/>
            <person name="Repkova J."/>
        </authorList>
    </citation>
    <scope>NUCLEOTIDE SEQUENCE [LARGE SCALE GENOMIC DNA]</scope>
    <source>
        <strain evidence="3">cv. Tatra</strain>
        <tissue evidence="2">Young leaves</tissue>
    </source>
</reference>
<name>A0A2K3MDS3_TRIPR</name>
<dbReference type="AlphaFoldDB" id="A0A2K3MDS3"/>
<proteinExistence type="predicted"/>